<keyword evidence="4" id="KW-0143">Chaperone</keyword>
<dbReference type="AlphaFoldDB" id="G2KMN4"/>
<dbReference type="Pfam" id="PF09312">
    <property type="entry name" value="SurA_N"/>
    <property type="match status" value="1"/>
</dbReference>
<dbReference type="HOGENOM" id="CLU_034646_5_0_5"/>
<dbReference type="InterPro" id="IPR015391">
    <property type="entry name" value="SurA_N"/>
</dbReference>
<keyword evidence="2" id="KW-0574">Periplasm</keyword>
<keyword evidence="10" id="KW-1185">Reference proteome</keyword>
<keyword evidence="1 7" id="KW-0732">Signal</keyword>
<evidence type="ECO:0000256" key="3">
    <source>
        <dbReference type="ARBA" id="ARBA00023110"/>
    </source>
</evidence>
<dbReference type="RefSeq" id="WP_014101644.1">
    <property type="nucleotide sequence ID" value="NC_016026.1"/>
</dbReference>
<dbReference type="Gene3D" id="1.10.4030.10">
    <property type="entry name" value="Porin chaperone SurA, peptide-binding domain"/>
    <property type="match status" value="1"/>
</dbReference>
<dbReference type="OrthoDB" id="9791746at2"/>
<dbReference type="Pfam" id="PF00639">
    <property type="entry name" value="Rotamase"/>
    <property type="match status" value="1"/>
</dbReference>
<dbReference type="InterPro" id="IPR046357">
    <property type="entry name" value="PPIase_dom_sf"/>
</dbReference>
<evidence type="ECO:0000256" key="1">
    <source>
        <dbReference type="ARBA" id="ARBA00022729"/>
    </source>
</evidence>
<feature type="domain" description="PpiC" evidence="8">
    <location>
        <begin position="178"/>
        <end position="277"/>
    </location>
</feature>
<dbReference type="STRING" id="856793.MICA_73"/>
<feature type="signal peptide" evidence="7">
    <location>
        <begin position="1"/>
        <end position="30"/>
    </location>
</feature>
<dbReference type="Proteomes" id="UP000009286">
    <property type="component" value="Chromosome"/>
</dbReference>
<name>G2KMN4_MICAA</name>
<evidence type="ECO:0000313" key="10">
    <source>
        <dbReference type="Proteomes" id="UP000009286"/>
    </source>
</evidence>
<accession>G2KMN4</accession>
<dbReference type="SUPFAM" id="SSF54534">
    <property type="entry name" value="FKBP-like"/>
    <property type="match status" value="1"/>
</dbReference>
<gene>
    <name evidence="9" type="ordered locus">MICA_73</name>
</gene>
<dbReference type="InterPro" id="IPR000297">
    <property type="entry name" value="PPIase_PpiC"/>
</dbReference>
<evidence type="ECO:0000313" key="9">
    <source>
        <dbReference type="EMBL" id="AEP08421.1"/>
    </source>
</evidence>
<evidence type="ECO:0000256" key="2">
    <source>
        <dbReference type="ARBA" id="ARBA00022764"/>
    </source>
</evidence>
<proteinExistence type="predicted"/>
<evidence type="ECO:0000256" key="6">
    <source>
        <dbReference type="PROSITE-ProRule" id="PRU00278"/>
    </source>
</evidence>
<dbReference type="KEGG" id="mai:MICA_73"/>
<evidence type="ECO:0000256" key="5">
    <source>
        <dbReference type="ARBA" id="ARBA00023235"/>
    </source>
</evidence>
<dbReference type="PANTHER" id="PTHR47637">
    <property type="entry name" value="CHAPERONE SURA"/>
    <property type="match status" value="1"/>
</dbReference>
<organism evidence="9 10">
    <name type="scientific">Micavibrio aeruginosavorus (strain ARL-13)</name>
    <dbReference type="NCBI Taxonomy" id="856793"/>
    <lineage>
        <taxon>Bacteria</taxon>
        <taxon>Pseudomonadati</taxon>
        <taxon>Bdellovibrionota</taxon>
        <taxon>Bdellovibrionia</taxon>
        <taxon>Bdellovibrionales</taxon>
        <taxon>Pseudobdellovibrionaceae</taxon>
        <taxon>Micavibrio</taxon>
    </lineage>
</organism>
<sequence>MMKTRILAAVAVLAVLGGGLMSAAAPVAYAASAQEGIAAVVNQGVITHSDVNERMRLVMASSGLPNNDDVRTKIRPQILNMLIDEALQLQEAKRLDIEVTPEEVESGIDMVAQNNKIDPATFRKMLAGSGIKMSTMADQVRSQMAWGKVIQKKLRPKVNVSETDIDARLNFIQSSAGKMQYLVGEIFLPVDNPAEDGSVRQLAQKLTAEIAAGKAPFPQVAAQFSQGPSAARGGDIGWVQEGQLPEALDQALATMKEGDMSQPLRSLTGYHILLVRSKRTLSADDLPSRDDIAQKIGTETLDRLQRRYLLDLKSEAFIERRV</sequence>
<dbReference type="InterPro" id="IPR027304">
    <property type="entry name" value="Trigger_fact/SurA_dom_sf"/>
</dbReference>
<keyword evidence="3 6" id="KW-0697">Rotamase</keyword>
<evidence type="ECO:0000256" key="7">
    <source>
        <dbReference type="SAM" id="SignalP"/>
    </source>
</evidence>
<feature type="chain" id="PRO_5007914599" evidence="7">
    <location>
        <begin position="31"/>
        <end position="322"/>
    </location>
</feature>
<dbReference type="EMBL" id="CP002382">
    <property type="protein sequence ID" value="AEP08421.1"/>
    <property type="molecule type" value="Genomic_DNA"/>
</dbReference>
<dbReference type="PROSITE" id="PS50198">
    <property type="entry name" value="PPIC_PPIASE_2"/>
    <property type="match status" value="1"/>
</dbReference>
<dbReference type="eggNOG" id="COG0760">
    <property type="taxonomic scope" value="Bacteria"/>
</dbReference>
<reference evidence="9 10" key="1">
    <citation type="journal article" date="2011" name="BMC Genomics">
        <title>Genomic insights into an obligate epibiotic bacterial predator: Micavibrio aeruginosavorus ARL-13.</title>
        <authorList>
            <person name="Wang Z."/>
            <person name="Kadouri D."/>
            <person name="Wu M."/>
        </authorList>
    </citation>
    <scope>NUCLEOTIDE SEQUENCE [LARGE SCALE GENOMIC DNA]</scope>
    <source>
        <strain evidence="9 10">ARL-13</strain>
    </source>
</reference>
<dbReference type="Gene3D" id="3.10.50.40">
    <property type="match status" value="1"/>
</dbReference>
<evidence type="ECO:0000256" key="4">
    <source>
        <dbReference type="ARBA" id="ARBA00023186"/>
    </source>
</evidence>
<dbReference type="PANTHER" id="PTHR47637:SF1">
    <property type="entry name" value="CHAPERONE SURA"/>
    <property type="match status" value="1"/>
</dbReference>
<evidence type="ECO:0000259" key="8">
    <source>
        <dbReference type="PROSITE" id="PS50198"/>
    </source>
</evidence>
<protein>
    <submittedName>
        <fullName evidence="9">PPIC-type PPIASE domain protein</fullName>
    </submittedName>
</protein>
<dbReference type="InterPro" id="IPR050280">
    <property type="entry name" value="OMP_Chaperone_SurA"/>
</dbReference>
<dbReference type="SUPFAM" id="SSF109998">
    <property type="entry name" value="Triger factor/SurA peptide-binding domain-like"/>
    <property type="match status" value="1"/>
</dbReference>
<dbReference type="GO" id="GO:0003755">
    <property type="term" value="F:peptidyl-prolyl cis-trans isomerase activity"/>
    <property type="evidence" value="ECO:0007669"/>
    <property type="project" value="UniProtKB-KW"/>
</dbReference>
<keyword evidence="5 6" id="KW-0413">Isomerase</keyword>